<comment type="caution">
    <text evidence="16">The sequence shown here is derived from an EMBL/GenBank/DDBJ whole genome shotgun (WGS) entry which is preliminary data.</text>
</comment>
<name>A0A3N1NRN0_9GAMM</name>
<dbReference type="Proteomes" id="UP000273643">
    <property type="component" value="Unassembled WGS sequence"/>
</dbReference>
<dbReference type="InterPro" id="IPR039426">
    <property type="entry name" value="TonB-dep_rcpt-like"/>
</dbReference>
<dbReference type="PANTHER" id="PTHR30069:SF53">
    <property type="entry name" value="COLICIN I RECEPTOR-RELATED"/>
    <property type="match status" value="1"/>
</dbReference>
<dbReference type="InterPro" id="IPR000531">
    <property type="entry name" value="Beta-barrel_TonB"/>
</dbReference>
<dbReference type="GO" id="GO:0044718">
    <property type="term" value="P:siderophore transmembrane transport"/>
    <property type="evidence" value="ECO:0007669"/>
    <property type="project" value="TreeGrafter"/>
</dbReference>
<evidence type="ECO:0000259" key="14">
    <source>
        <dbReference type="Pfam" id="PF00593"/>
    </source>
</evidence>
<feature type="region of interest" description="Disordered" evidence="12">
    <location>
        <begin position="42"/>
        <end position="61"/>
    </location>
</feature>
<dbReference type="Gene3D" id="2.40.170.20">
    <property type="entry name" value="TonB-dependent receptor, beta-barrel domain"/>
    <property type="match status" value="1"/>
</dbReference>
<dbReference type="PROSITE" id="PS52016">
    <property type="entry name" value="TONB_DEPENDENT_REC_3"/>
    <property type="match status" value="1"/>
</dbReference>
<dbReference type="InterPro" id="IPR012910">
    <property type="entry name" value="Plug_dom"/>
</dbReference>
<keyword evidence="16" id="KW-0675">Receptor</keyword>
<evidence type="ECO:0000256" key="12">
    <source>
        <dbReference type="SAM" id="MobiDB-lite"/>
    </source>
</evidence>
<evidence type="ECO:0000256" key="2">
    <source>
        <dbReference type="ARBA" id="ARBA00022448"/>
    </source>
</evidence>
<keyword evidence="6" id="KW-0406">Ion transport</keyword>
<keyword evidence="4 10" id="KW-0812">Transmembrane</keyword>
<feature type="region of interest" description="Disordered" evidence="12">
    <location>
        <begin position="373"/>
        <end position="392"/>
    </location>
</feature>
<feature type="signal peptide" evidence="13">
    <location>
        <begin position="1"/>
        <end position="24"/>
    </location>
</feature>
<keyword evidence="2 10" id="KW-0813">Transport</keyword>
<dbReference type="CDD" id="cd01347">
    <property type="entry name" value="ligand_gated_channel"/>
    <property type="match status" value="1"/>
</dbReference>
<evidence type="ECO:0000256" key="11">
    <source>
        <dbReference type="RuleBase" id="RU003357"/>
    </source>
</evidence>
<protein>
    <submittedName>
        <fullName evidence="16">Iron complex outermembrane receptor protein</fullName>
    </submittedName>
</protein>
<evidence type="ECO:0000259" key="15">
    <source>
        <dbReference type="Pfam" id="PF07715"/>
    </source>
</evidence>
<dbReference type="PANTHER" id="PTHR30069">
    <property type="entry name" value="TONB-DEPENDENT OUTER MEMBRANE RECEPTOR"/>
    <property type="match status" value="1"/>
</dbReference>
<dbReference type="AlphaFoldDB" id="A0A3N1NRN0"/>
<evidence type="ECO:0000256" key="3">
    <source>
        <dbReference type="ARBA" id="ARBA00022452"/>
    </source>
</evidence>
<evidence type="ECO:0000256" key="10">
    <source>
        <dbReference type="PROSITE-ProRule" id="PRU01360"/>
    </source>
</evidence>
<evidence type="ECO:0000256" key="1">
    <source>
        <dbReference type="ARBA" id="ARBA00004571"/>
    </source>
</evidence>
<feature type="domain" description="TonB-dependent receptor-like beta-barrel" evidence="14">
    <location>
        <begin position="228"/>
        <end position="738"/>
    </location>
</feature>
<dbReference type="GO" id="GO:0015344">
    <property type="term" value="F:siderophore uptake transmembrane transporter activity"/>
    <property type="evidence" value="ECO:0007669"/>
    <property type="project" value="TreeGrafter"/>
</dbReference>
<evidence type="ECO:0000256" key="5">
    <source>
        <dbReference type="ARBA" id="ARBA00022729"/>
    </source>
</evidence>
<dbReference type="InterPro" id="IPR037066">
    <property type="entry name" value="Plug_dom_sf"/>
</dbReference>
<dbReference type="Gene3D" id="2.170.130.10">
    <property type="entry name" value="TonB-dependent receptor, plug domain"/>
    <property type="match status" value="1"/>
</dbReference>
<feature type="chain" id="PRO_5018243679" evidence="13">
    <location>
        <begin position="25"/>
        <end position="763"/>
    </location>
</feature>
<dbReference type="OrthoDB" id="9764669at2"/>
<evidence type="ECO:0000313" key="16">
    <source>
        <dbReference type="EMBL" id="ROQ21502.1"/>
    </source>
</evidence>
<dbReference type="RefSeq" id="WP_123638485.1">
    <property type="nucleotide sequence ID" value="NZ_RJUK01000001.1"/>
</dbReference>
<dbReference type="InterPro" id="IPR036942">
    <property type="entry name" value="Beta-barrel_TonB_sf"/>
</dbReference>
<accession>A0A3N1NRN0</accession>
<organism evidence="16 17">
    <name type="scientific">Marinimicrobium koreense</name>
    <dbReference type="NCBI Taxonomy" id="306545"/>
    <lineage>
        <taxon>Bacteria</taxon>
        <taxon>Pseudomonadati</taxon>
        <taxon>Pseudomonadota</taxon>
        <taxon>Gammaproteobacteria</taxon>
        <taxon>Cellvibrionales</taxon>
        <taxon>Cellvibrionaceae</taxon>
        <taxon>Marinimicrobium</taxon>
    </lineage>
</organism>
<evidence type="ECO:0000256" key="4">
    <source>
        <dbReference type="ARBA" id="ARBA00022692"/>
    </source>
</evidence>
<dbReference type="Pfam" id="PF00593">
    <property type="entry name" value="TonB_dep_Rec_b-barrel"/>
    <property type="match status" value="1"/>
</dbReference>
<evidence type="ECO:0000313" key="17">
    <source>
        <dbReference type="Proteomes" id="UP000273643"/>
    </source>
</evidence>
<evidence type="ECO:0000256" key="8">
    <source>
        <dbReference type="ARBA" id="ARBA00023136"/>
    </source>
</evidence>
<gene>
    <name evidence="16" type="ORF">EDC38_2126</name>
</gene>
<comment type="similarity">
    <text evidence="10 11">Belongs to the TonB-dependent receptor family.</text>
</comment>
<comment type="subcellular location">
    <subcellularLocation>
        <location evidence="1 10">Cell outer membrane</location>
        <topology evidence="1 10">Multi-pass membrane protein</topology>
    </subcellularLocation>
</comment>
<keyword evidence="5 13" id="KW-0732">Signal</keyword>
<feature type="domain" description="TonB-dependent receptor plug" evidence="15">
    <location>
        <begin position="49"/>
        <end position="160"/>
    </location>
</feature>
<proteinExistence type="inferred from homology"/>
<dbReference type="EMBL" id="RJUK01000001">
    <property type="protein sequence ID" value="ROQ21502.1"/>
    <property type="molecule type" value="Genomic_DNA"/>
</dbReference>
<sequence>MSLLGKHNLLGLSLAGLLAPSAGADHAPGELATEEVRVWGERGRGSEHQTTGPSHTIGPEDIRGINITTTEDLVKFEPSLVVRRRFIGDANGTLGIRGSNMFQTARSMVFADGVPLHYLLESRWSGSPRWTLVSASEIAQVELLYGPFSAEYSGNAMGGVINIETAIPESRRIRIDGSVFSQGFDAYGFDDSLNGYKGFASYGDRFGDLSVYLSYNHLDNEAQPQSYYYGGGTNNPTPQPVSGAIRGLDSEGNERLFFGDTGVINTTTDNLKLKLGYDWTHWSTLLNVAYEDRLSRTDDANSYVTDTNGDLVWGGDLVQNGAAFSMPASRLNVSAMERDTLSTGWRLQGDLTEDVSLETSLSHFTILRDESRASAVNPAHPEASPAGQVSDYGDTGWRTAEVKLRAENWLTEGLSLVTGARTEAYELNLNVYDSDDYRAGEKTEATSRSGGETRIDAFYAQAAWQFHPRWDSTLGLRYEDWRSDNGYFSNDQPDTPALDLTPVPDNSRQRVSPKFSLGFTPNNDWQLRYSLARAYRFPIVEELFSQYQAYNAVSEANPELKPEDGVHHNLMLERHLTNGLMRLNLFQENVKDVIESQTELLPGGGSVRTFVPIDEVETWGAEWIADLQGLWHPQLDWRFNLTYTRSEVTDNEPNPDLEGNTFPRMPRWRGNLLASYHLSADWQVNANIQYASDSFGSLDNSDTEKGVYGAQDGYIFIGLKTRYQLDDHWGFSLGLDNVTDERAYVAHPWPGRTVYASFSYDWH</sequence>
<keyword evidence="7 11" id="KW-0798">TonB box</keyword>
<keyword evidence="3 10" id="KW-1134">Transmembrane beta strand</keyword>
<evidence type="ECO:0000256" key="13">
    <source>
        <dbReference type="SAM" id="SignalP"/>
    </source>
</evidence>
<keyword evidence="9 10" id="KW-0998">Cell outer membrane</keyword>
<evidence type="ECO:0000256" key="9">
    <source>
        <dbReference type="ARBA" id="ARBA00023237"/>
    </source>
</evidence>
<dbReference type="Pfam" id="PF07715">
    <property type="entry name" value="Plug"/>
    <property type="match status" value="1"/>
</dbReference>
<dbReference type="SUPFAM" id="SSF56935">
    <property type="entry name" value="Porins"/>
    <property type="match status" value="1"/>
</dbReference>
<keyword evidence="17" id="KW-1185">Reference proteome</keyword>
<dbReference type="GO" id="GO:0009279">
    <property type="term" value="C:cell outer membrane"/>
    <property type="evidence" value="ECO:0007669"/>
    <property type="project" value="UniProtKB-SubCell"/>
</dbReference>
<evidence type="ECO:0000256" key="6">
    <source>
        <dbReference type="ARBA" id="ARBA00023065"/>
    </source>
</evidence>
<keyword evidence="8 10" id="KW-0472">Membrane</keyword>
<reference evidence="16 17" key="1">
    <citation type="submission" date="2018-11" db="EMBL/GenBank/DDBJ databases">
        <title>Genomic Encyclopedia of Type Strains, Phase IV (KMG-IV): sequencing the most valuable type-strain genomes for metagenomic binning, comparative biology and taxonomic classification.</title>
        <authorList>
            <person name="Goeker M."/>
        </authorList>
    </citation>
    <scope>NUCLEOTIDE SEQUENCE [LARGE SCALE GENOMIC DNA]</scope>
    <source>
        <strain evidence="16 17">DSM 16974</strain>
    </source>
</reference>
<evidence type="ECO:0000256" key="7">
    <source>
        <dbReference type="ARBA" id="ARBA00023077"/>
    </source>
</evidence>